<dbReference type="AlphaFoldDB" id="A0ABD2D2Z3"/>
<accession>A0ABD2D2Z3</accession>
<keyword evidence="3" id="KW-1185">Reference proteome</keyword>
<reference evidence="2 3" key="1">
    <citation type="journal article" date="2024" name="Ann. Entomol. Soc. Am.">
        <title>Genomic analyses of the southern and eastern yellowjacket wasps (Hymenoptera: Vespidae) reveal evolutionary signatures of social life.</title>
        <authorList>
            <person name="Catto M.A."/>
            <person name="Caine P.B."/>
            <person name="Orr S.E."/>
            <person name="Hunt B.G."/>
            <person name="Goodisman M.A.D."/>
        </authorList>
    </citation>
    <scope>NUCLEOTIDE SEQUENCE [LARGE SCALE GENOMIC DNA]</scope>
    <source>
        <strain evidence="2">232</strain>
        <tissue evidence="2">Head and thorax</tissue>
    </source>
</reference>
<evidence type="ECO:0000313" key="3">
    <source>
        <dbReference type="Proteomes" id="UP001607303"/>
    </source>
</evidence>
<evidence type="ECO:0000313" key="2">
    <source>
        <dbReference type="EMBL" id="KAL2751304.1"/>
    </source>
</evidence>
<comment type="caution">
    <text evidence="2">The sequence shown here is derived from an EMBL/GenBank/DDBJ whole genome shotgun (WGS) entry which is preliminary data.</text>
</comment>
<feature type="region of interest" description="Disordered" evidence="1">
    <location>
        <begin position="80"/>
        <end position="108"/>
    </location>
</feature>
<organism evidence="2 3">
    <name type="scientific">Vespula maculifrons</name>
    <name type="common">Eastern yellow jacket</name>
    <name type="synonym">Wasp</name>
    <dbReference type="NCBI Taxonomy" id="7453"/>
    <lineage>
        <taxon>Eukaryota</taxon>
        <taxon>Metazoa</taxon>
        <taxon>Ecdysozoa</taxon>
        <taxon>Arthropoda</taxon>
        <taxon>Hexapoda</taxon>
        <taxon>Insecta</taxon>
        <taxon>Pterygota</taxon>
        <taxon>Neoptera</taxon>
        <taxon>Endopterygota</taxon>
        <taxon>Hymenoptera</taxon>
        <taxon>Apocrita</taxon>
        <taxon>Aculeata</taxon>
        <taxon>Vespoidea</taxon>
        <taxon>Vespidae</taxon>
        <taxon>Vespinae</taxon>
        <taxon>Vespula</taxon>
    </lineage>
</organism>
<sequence>MHLRAFKSLDQPEMAFRDQISDFRQRVAAMCPSMLPVNRITTIICRYNEVALYQRITDERQNGVDAFEWSFVIVRDHGETTRNGSNELHRDKVCRTSTTPFPSVEGAP</sequence>
<dbReference type="EMBL" id="JAYRBN010000007">
    <property type="protein sequence ID" value="KAL2751304.1"/>
    <property type="molecule type" value="Genomic_DNA"/>
</dbReference>
<protein>
    <submittedName>
        <fullName evidence="2">Uncharacterized protein</fullName>
    </submittedName>
</protein>
<evidence type="ECO:0000256" key="1">
    <source>
        <dbReference type="SAM" id="MobiDB-lite"/>
    </source>
</evidence>
<name>A0ABD2D2Z3_VESMC</name>
<dbReference type="Proteomes" id="UP001607303">
    <property type="component" value="Unassembled WGS sequence"/>
</dbReference>
<gene>
    <name evidence="2" type="ORF">V1477_000462</name>
</gene>
<proteinExistence type="predicted"/>